<organism evidence="1 2">
    <name type="scientific">Yoonia ponticola</name>
    <dbReference type="NCBI Taxonomy" id="1524255"/>
    <lineage>
        <taxon>Bacteria</taxon>
        <taxon>Pseudomonadati</taxon>
        <taxon>Pseudomonadota</taxon>
        <taxon>Alphaproteobacteria</taxon>
        <taxon>Rhodobacterales</taxon>
        <taxon>Paracoccaceae</taxon>
        <taxon>Yoonia</taxon>
    </lineage>
</organism>
<sequence length="340" mass="38525">MPRKTIIFGNGLGRALDNDFFQLPAAMKTVWETNDLISNDQRRLIASAIEGVEVGDGPTNEEELFGTQLALMAFRVLQFAVKDDELEHWLTKDAISYPEALQRYTYMVAKYFHGFDLTECDNENWEPFIDALVGFIFDSKSHVATLNYDTLLYAPFNEEREIGGKTIQLCSGFSGTLRDGYTANTGFSDSNMQRKHWNQASAAFYMHLHGSPLFVDAGDGTPKKINRSQLAYEDGSQRSHIVLTNGKMKPSVIQASKVLQMYWDHLPVAIGESEEIVIFGYSGCDDHLNKLIKNNRSDKTIKVVQRTNGDPAQQKKDWKNRLGGEVNLVTFDNILEFRDW</sequence>
<gene>
    <name evidence="1" type="ORF">FHS72_000700</name>
</gene>
<dbReference type="Proteomes" id="UP000535415">
    <property type="component" value="Unassembled WGS sequence"/>
</dbReference>
<reference evidence="1 2" key="1">
    <citation type="submission" date="2020-08" db="EMBL/GenBank/DDBJ databases">
        <title>Genomic Encyclopedia of Type Strains, Phase IV (KMG-IV): sequencing the most valuable type-strain genomes for metagenomic binning, comparative biology and taxonomic classification.</title>
        <authorList>
            <person name="Goeker M."/>
        </authorList>
    </citation>
    <scope>NUCLEOTIDE SEQUENCE [LARGE SCALE GENOMIC DNA]</scope>
    <source>
        <strain evidence="1 2">DSM 101064</strain>
    </source>
</reference>
<evidence type="ECO:0000313" key="1">
    <source>
        <dbReference type="EMBL" id="MBB5721093.1"/>
    </source>
</evidence>
<comment type="caution">
    <text evidence="1">The sequence shown here is derived from an EMBL/GenBank/DDBJ whole genome shotgun (WGS) entry which is preliminary data.</text>
</comment>
<evidence type="ECO:0008006" key="3">
    <source>
        <dbReference type="Google" id="ProtNLM"/>
    </source>
</evidence>
<protein>
    <recommendedName>
        <fullName evidence="3">SIR2-like domain-containing protein</fullName>
    </recommendedName>
</protein>
<dbReference type="AlphaFoldDB" id="A0A7W9BID2"/>
<evidence type="ECO:0000313" key="2">
    <source>
        <dbReference type="Proteomes" id="UP000535415"/>
    </source>
</evidence>
<dbReference type="RefSeq" id="WP_183525647.1">
    <property type="nucleotide sequence ID" value="NZ_JACIJM010000002.1"/>
</dbReference>
<proteinExistence type="predicted"/>
<keyword evidence="2" id="KW-1185">Reference proteome</keyword>
<accession>A0A7W9BID2</accession>
<name>A0A7W9BID2_9RHOB</name>
<dbReference type="EMBL" id="JACIJM010000002">
    <property type="protein sequence ID" value="MBB5721093.1"/>
    <property type="molecule type" value="Genomic_DNA"/>
</dbReference>